<name>A0A7X0SDF5_9CLOT</name>
<dbReference type="PANTHER" id="PTHR21666">
    <property type="entry name" value="PEPTIDASE-RELATED"/>
    <property type="match status" value="1"/>
</dbReference>
<dbReference type="RefSeq" id="WP_185163869.1">
    <property type="nucleotide sequence ID" value="NZ_JACKWY010000003.1"/>
</dbReference>
<protein>
    <submittedName>
        <fullName evidence="2">M23 family metallopeptidase</fullName>
    </submittedName>
</protein>
<evidence type="ECO:0000313" key="3">
    <source>
        <dbReference type="Proteomes" id="UP000585258"/>
    </source>
</evidence>
<dbReference type="EMBL" id="JACKWY010000003">
    <property type="protein sequence ID" value="MBB6714217.1"/>
    <property type="molecule type" value="Genomic_DNA"/>
</dbReference>
<dbReference type="InterPro" id="IPR011055">
    <property type="entry name" value="Dup_hybrid_motif"/>
</dbReference>
<dbReference type="GO" id="GO:0004222">
    <property type="term" value="F:metalloendopeptidase activity"/>
    <property type="evidence" value="ECO:0007669"/>
    <property type="project" value="TreeGrafter"/>
</dbReference>
<dbReference type="PANTHER" id="PTHR21666:SF270">
    <property type="entry name" value="MUREIN HYDROLASE ACTIVATOR ENVC"/>
    <property type="match status" value="1"/>
</dbReference>
<reference evidence="2 3" key="1">
    <citation type="submission" date="2020-08" db="EMBL/GenBank/DDBJ databases">
        <title>Clostridia isolated from Swiss meat.</title>
        <authorList>
            <person name="Wambui J."/>
            <person name="Stevens M.J.A."/>
            <person name="Stephan R."/>
        </authorList>
    </citation>
    <scope>NUCLEOTIDE SEQUENCE [LARGE SCALE GENOMIC DNA]</scope>
    <source>
        <strain evidence="2 3">CM001</strain>
    </source>
</reference>
<organism evidence="2 3">
    <name type="scientific">Clostridium gasigenes</name>
    <dbReference type="NCBI Taxonomy" id="94869"/>
    <lineage>
        <taxon>Bacteria</taxon>
        <taxon>Bacillati</taxon>
        <taxon>Bacillota</taxon>
        <taxon>Clostridia</taxon>
        <taxon>Eubacteriales</taxon>
        <taxon>Clostridiaceae</taxon>
        <taxon>Clostridium</taxon>
    </lineage>
</organism>
<proteinExistence type="predicted"/>
<comment type="caution">
    <text evidence="2">The sequence shown here is derived from an EMBL/GenBank/DDBJ whole genome shotgun (WGS) entry which is preliminary data.</text>
</comment>
<dbReference type="Gene3D" id="2.70.70.10">
    <property type="entry name" value="Glucose Permease (Domain IIA)"/>
    <property type="match status" value="1"/>
</dbReference>
<evidence type="ECO:0000259" key="1">
    <source>
        <dbReference type="Pfam" id="PF01551"/>
    </source>
</evidence>
<dbReference type="AlphaFoldDB" id="A0A7X0SDF5"/>
<dbReference type="InterPro" id="IPR050570">
    <property type="entry name" value="Cell_wall_metabolism_enzyme"/>
</dbReference>
<evidence type="ECO:0000313" key="2">
    <source>
        <dbReference type="EMBL" id="MBB6714217.1"/>
    </source>
</evidence>
<sequence>MDNKKKDKVKDFFRKEGFYVALFFCLCIVATVAAVTMKSNKKVEQAKKPAQEFSLNVDNNDVSTEKQNAERVKSETETERVADATAEDVNVAAGTTTEVKFTNPVEGTIAREFSYPKPKEMKDGSFRNIKGIDIETKVGTPVKSSAEGVVEVITNDVEEGSFIIITHANGIKTKYANLEKAILVKKGDKVTSETVIGKVGDSSKIFSNKDFGEHINIQVLNSKDEQMDPTKYFNYKA</sequence>
<dbReference type="Proteomes" id="UP000585258">
    <property type="component" value="Unassembled WGS sequence"/>
</dbReference>
<dbReference type="InterPro" id="IPR016047">
    <property type="entry name" value="M23ase_b-sheet_dom"/>
</dbReference>
<gene>
    <name evidence="2" type="ORF">H7E68_05635</name>
</gene>
<accession>A0A7X0SDF5</accession>
<dbReference type="Pfam" id="PF01551">
    <property type="entry name" value="Peptidase_M23"/>
    <property type="match status" value="1"/>
</dbReference>
<dbReference type="CDD" id="cd12797">
    <property type="entry name" value="M23_peptidase"/>
    <property type="match status" value="1"/>
</dbReference>
<feature type="domain" description="M23ase beta-sheet core" evidence="1">
    <location>
        <begin position="129"/>
        <end position="229"/>
    </location>
</feature>
<dbReference type="SUPFAM" id="SSF51261">
    <property type="entry name" value="Duplicated hybrid motif"/>
    <property type="match status" value="1"/>
</dbReference>